<name>A0A6M6BD04_9BACT</name>
<reference evidence="1 2" key="1">
    <citation type="submission" date="2020-05" db="EMBL/GenBank/DDBJ databases">
        <title>Complete genome sequence of Hymenobacter sp. TS19 in Coasted Sand Dune.</title>
        <authorList>
            <person name="Lee J.-H."/>
            <person name="Jung J.-H."/>
            <person name="Jeong S."/>
            <person name="Zhao L."/>
            <person name="Kim M.-K."/>
            <person name="Seo H.-S."/>
            <person name="Lim S."/>
        </authorList>
    </citation>
    <scope>NUCLEOTIDE SEQUENCE [LARGE SCALE GENOMIC DNA]</scope>
    <source>
        <strain evidence="1 2">TS19</strain>
    </source>
</reference>
<dbReference type="RefSeq" id="WP_171589770.1">
    <property type="nucleotide sequence ID" value="NZ_CP053538.1"/>
</dbReference>
<dbReference type="AlphaFoldDB" id="A0A6M6BD04"/>
<dbReference type="NCBIfam" id="TIGR04183">
    <property type="entry name" value="Por_Secre_tail"/>
    <property type="match status" value="1"/>
</dbReference>
<proteinExistence type="predicted"/>
<organism evidence="1 2">
    <name type="scientific">Hymenobacter taeanensis</name>
    <dbReference type="NCBI Taxonomy" id="2735321"/>
    <lineage>
        <taxon>Bacteria</taxon>
        <taxon>Pseudomonadati</taxon>
        <taxon>Bacteroidota</taxon>
        <taxon>Cytophagia</taxon>
        <taxon>Cytophagales</taxon>
        <taxon>Hymenobacteraceae</taxon>
        <taxon>Hymenobacter</taxon>
    </lineage>
</organism>
<evidence type="ECO:0000313" key="2">
    <source>
        <dbReference type="Proteomes" id="UP000501623"/>
    </source>
</evidence>
<sequence>MCQSIRVLDAMGRVLRSEQLPAGQTGTFNHRVALGQQARGGVYIVQAITTQGTISRRVMLQE</sequence>
<gene>
    <name evidence="1" type="ORF">HMJ29_01205</name>
</gene>
<dbReference type="EMBL" id="CP053538">
    <property type="protein sequence ID" value="QJX45624.1"/>
    <property type="molecule type" value="Genomic_DNA"/>
</dbReference>
<dbReference type="Proteomes" id="UP000501623">
    <property type="component" value="Chromosome"/>
</dbReference>
<evidence type="ECO:0000313" key="1">
    <source>
        <dbReference type="EMBL" id="QJX45624.1"/>
    </source>
</evidence>
<protein>
    <submittedName>
        <fullName evidence="1">T9SS type A sorting domain-containing protein</fullName>
    </submittedName>
</protein>
<accession>A0A6M6BD04</accession>
<dbReference type="KEGG" id="hts:HMJ29_01205"/>
<keyword evidence="2" id="KW-1185">Reference proteome</keyword>
<dbReference type="InterPro" id="IPR026444">
    <property type="entry name" value="Secre_tail"/>
</dbReference>